<reference evidence="3" key="1">
    <citation type="journal article" date="2016" name="Nat. Genet.">
        <title>A high-quality carrot genome assembly provides new insights into carotenoid accumulation and asterid genome evolution.</title>
        <authorList>
            <person name="Iorizzo M."/>
            <person name="Ellison S."/>
            <person name="Senalik D."/>
            <person name="Zeng P."/>
            <person name="Satapoomin P."/>
            <person name="Huang J."/>
            <person name="Bowman M."/>
            <person name="Iovene M."/>
            <person name="Sanseverino W."/>
            <person name="Cavagnaro P."/>
            <person name="Yildiz M."/>
            <person name="Macko-Podgorni A."/>
            <person name="Moranska E."/>
            <person name="Grzebelus E."/>
            <person name="Grzebelus D."/>
            <person name="Ashrafi H."/>
            <person name="Zheng Z."/>
            <person name="Cheng S."/>
            <person name="Spooner D."/>
            <person name="Van Deynze A."/>
            <person name="Simon P."/>
        </authorList>
    </citation>
    <scope>NUCLEOTIDE SEQUENCE [LARGE SCALE GENOMIC DNA]</scope>
    <source>
        <tissue evidence="3">Leaf</tissue>
    </source>
</reference>
<dbReference type="EMBL" id="LNRQ01000009">
    <property type="protein sequence ID" value="KZM81428.1"/>
    <property type="molecule type" value="Genomic_DNA"/>
</dbReference>
<dbReference type="GO" id="GO:0004252">
    <property type="term" value="F:serine-type endopeptidase activity"/>
    <property type="evidence" value="ECO:0007669"/>
    <property type="project" value="InterPro"/>
</dbReference>
<dbReference type="Pfam" id="PF02897">
    <property type="entry name" value="Peptidase_S9_N"/>
    <property type="match status" value="1"/>
</dbReference>
<protein>
    <recommendedName>
        <fullName evidence="2">Peptidase S9A N-terminal domain-containing protein</fullName>
    </recommendedName>
</protein>
<evidence type="ECO:0000313" key="3">
    <source>
        <dbReference type="EMBL" id="KZM81428.1"/>
    </source>
</evidence>
<feature type="region of interest" description="Disordered" evidence="1">
    <location>
        <begin position="262"/>
        <end position="291"/>
    </location>
</feature>
<feature type="domain" description="Peptidase S9A N-terminal" evidence="2">
    <location>
        <begin position="328"/>
        <end position="390"/>
    </location>
</feature>
<accession>A0A175YE29</accession>
<gene>
    <name evidence="3" type="ORF">DCAR_029041</name>
</gene>
<dbReference type="Gene3D" id="3.30.420.40">
    <property type="match status" value="1"/>
</dbReference>
<proteinExistence type="predicted"/>
<dbReference type="AlphaFoldDB" id="A0A175YE29"/>
<name>A0A175YE29_DAUCS</name>
<organism evidence="3">
    <name type="scientific">Daucus carota subsp. sativus</name>
    <name type="common">Carrot</name>
    <dbReference type="NCBI Taxonomy" id="79200"/>
    <lineage>
        <taxon>Eukaryota</taxon>
        <taxon>Viridiplantae</taxon>
        <taxon>Streptophyta</taxon>
        <taxon>Embryophyta</taxon>
        <taxon>Tracheophyta</taxon>
        <taxon>Spermatophyta</taxon>
        <taxon>Magnoliopsida</taxon>
        <taxon>eudicotyledons</taxon>
        <taxon>Gunneridae</taxon>
        <taxon>Pentapetalae</taxon>
        <taxon>asterids</taxon>
        <taxon>campanulids</taxon>
        <taxon>Apiales</taxon>
        <taxon>Apiaceae</taxon>
        <taxon>Apioideae</taxon>
        <taxon>Scandiceae</taxon>
        <taxon>Daucinae</taxon>
        <taxon>Daucus</taxon>
        <taxon>Daucus sect. Daucus</taxon>
    </lineage>
</organism>
<dbReference type="SUPFAM" id="SSF50993">
    <property type="entry name" value="Peptidase/esterase 'gauge' domain"/>
    <property type="match status" value="1"/>
</dbReference>
<dbReference type="InterPro" id="IPR039191">
    <property type="entry name" value="Nopp140-like"/>
</dbReference>
<dbReference type="GO" id="GO:0005730">
    <property type="term" value="C:nucleolus"/>
    <property type="evidence" value="ECO:0007669"/>
    <property type="project" value="InterPro"/>
</dbReference>
<dbReference type="Gene3D" id="2.130.10.120">
    <property type="entry name" value="Prolyl oligopeptidase, N-terminal domain"/>
    <property type="match status" value="1"/>
</dbReference>
<dbReference type="PANTHER" id="PTHR23216">
    <property type="entry name" value="NUCLEOLAR AND COILED-BODY PHOSPHOPROTEIN 1"/>
    <property type="match status" value="1"/>
</dbReference>
<sequence length="410" mass="45391">MHQITSSSLYLPTCLFTFFSFCPGNSCDSASLHYPSKPPSSSSPVCLLCAPKLPVLLFQSWSGFLAAVVSPKTLLTIVVIIKIVLCGGSIMFKDFHRRLQRDVKKIVDAGVLASDGRVSDEIKGNTKDTMSGAAVLDEVVKKKKKETKVKKVLLQINLILQRKNEGENKDKKSFDFSDESERVESLADTVVDENNKLTDKIKYKKIKKRKSNKVDQEDKALMEVVVEEQSKDLSTAACDVDNEKKSSKKRKRLVFDENEIQSNSKEVEEAKPKKAKGPEKTTKKDKSAPKTVNAFQRVKIDEVEFADKRLQDNSYRAKSGAEIGYGAKEQQVLGQDRLDGQLEVLLDLNELSEDETVALTVPAVSKDVPAVSKDAKYLAYALSSSGSDWSSNDSKGFSIVVSQLPGRPEI</sequence>
<dbReference type="Gramene" id="KZM81428">
    <property type="protein sequence ID" value="KZM81428"/>
    <property type="gene ID" value="DCAR_029041"/>
</dbReference>
<dbReference type="InterPro" id="IPR023302">
    <property type="entry name" value="Pept_S9A_N"/>
</dbReference>
<evidence type="ECO:0000256" key="1">
    <source>
        <dbReference type="SAM" id="MobiDB-lite"/>
    </source>
</evidence>
<evidence type="ECO:0000259" key="2">
    <source>
        <dbReference type="Pfam" id="PF02897"/>
    </source>
</evidence>
<comment type="caution">
    <text evidence="3">The sequence shown here is derived from an EMBL/GenBank/DDBJ whole genome shotgun (WGS) entry which is preliminary data.</text>
</comment>
<feature type="compositionally biased region" description="Basic and acidic residues" evidence="1">
    <location>
        <begin position="265"/>
        <end position="288"/>
    </location>
</feature>
<dbReference type="PANTHER" id="PTHR23216:SF1">
    <property type="entry name" value="NUCLEOLAR AND COILED-BODY PHOSPHOPROTEIN 1"/>
    <property type="match status" value="1"/>
</dbReference>